<dbReference type="SUPFAM" id="SSF53474">
    <property type="entry name" value="alpha/beta-Hydrolases"/>
    <property type="match status" value="1"/>
</dbReference>
<evidence type="ECO:0000256" key="2">
    <source>
        <dbReference type="ARBA" id="ARBA00004370"/>
    </source>
</evidence>
<dbReference type="EMBL" id="RCNL01000002">
    <property type="protein sequence ID" value="TXL79660.1"/>
    <property type="molecule type" value="Genomic_DNA"/>
</dbReference>
<keyword evidence="3" id="KW-0256">Endoplasmic reticulum</keyword>
<dbReference type="PANTHER" id="PTHR48182">
    <property type="entry name" value="PROTEIN SERAC1"/>
    <property type="match status" value="1"/>
</dbReference>
<feature type="domain" description="GPI inositol-deacylase PGAP1-like alpha/beta" evidence="5">
    <location>
        <begin position="28"/>
        <end position="161"/>
    </location>
</feature>
<organism evidence="6 7">
    <name type="scientific">Pantoea vagans</name>
    <dbReference type="NCBI Taxonomy" id="470934"/>
    <lineage>
        <taxon>Bacteria</taxon>
        <taxon>Pseudomonadati</taxon>
        <taxon>Pseudomonadota</taxon>
        <taxon>Gammaproteobacteria</taxon>
        <taxon>Enterobacterales</taxon>
        <taxon>Erwiniaceae</taxon>
        <taxon>Pantoea</taxon>
    </lineage>
</organism>
<protein>
    <recommendedName>
        <fullName evidence="5">GPI inositol-deacylase PGAP1-like alpha/beta domain-containing protein</fullName>
    </recommendedName>
</protein>
<dbReference type="PANTHER" id="PTHR48182:SF2">
    <property type="entry name" value="PROTEIN SERAC1"/>
    <property type="match status" value="1"/>
</dbReference>
<evidence type="ECO:0000256" key="1">
    <source>
        <dbReference type="ARBA" id="ARBA00004240"/>
    </source>
</evidence>
<dbReference type="InterPro" id="IPR052374">
    <property type="entry name" value="SERAC1"/>
</dbReference>
<evidence type="ECO:0000256" key="4">
    <source>
        <dbReference type="ARBA" id="ARBA00023136"/>
    </source>
</evidence>
<keyword evidence="4" id="KW-0472">Membrane</keyword>
<accession>A0ABY3LHV5</accession>
<sequence length="1389" mass="157093">MASLINQIRQTRGNCMSKIYHMAGDREAGKHVIFIHGLGGHYKDTWSCGRDKNDFWPAWLAENESGVCVWSIEYESKVAYFIDDTMAFKDRAANIAESLFIKKELKEGGIIFIGHSMGGLLIKQILRIAQDRKDFSDEANNLISRITGIAFIGTPHTGSDLSTLGNMLPLRLVMSLIKLSPSAATLYLYRNNPDLRELNLWSRDWVRHYKTPTLSLGETKNTGFLGWVVKPDSSDAGFTEHLKLVDKDHNSVCKPEDREDQVYQLIENFILKDKTDRQTLWLREYAGKHYNGWSGYGNWAGPTSDAGYIIDEKVKFSDAGLSRDEKVTAERVIDSVRNRLRKAGASVRLVGLSGVGKTRFAQALFEPDIGLDPLSKESVFYTDTAQEPGPVPAALLEKLVSSGVRAILIVDNCGSGLHRTLTEQLEREAGHVSLMTIEYDIQEDSPANTQIIVMETGSEELIKELIKRNYPHIGLNSIHKIAEFSGGNARVAISLASAVGRDDDISRLKDKELFSRLLNQSEAVGEDVKKSAEVLSLVYSFRLESDNAKSEELECLSGVSGIRYEDLLRSTQVLKRRGIAQTRSTWMAVLPHPVANWLAQLALENISHAKIAAHIDPVLTPRMFSSLTRRLGYLSSSPEAHSYATSLLAPDSVFETHIAGLTVEKNSAYTHCFTLISNLAPVAPSETLAFLKRMAERDKAFCTRVNPAFITITRLLRSLAYEDRYFYDCASMLYLFALSEKPSENTNSVLHILSSLFSAHLSGTHATPRQRISFIKERIENQRRDISLKLMGSMLQTGGFVSHLGFDFGSSVRDYGYYPESYQEYERWFIGVLRFADETVKQFPDWQSDIIKLLMKHLRGLWNIGIESVRQELHDIIISNLNDQTSPVVWSAVTMVLKFDDEKNPLKEKEKLRELAAAANPDTFERKIELLLFSNEHAFYGMEERESHGETKRQGYEIALEKTNFLADELLTKPEDIVDEIISRCLAEKGNDFRMVFFAERISSKGECGDYILRKLKETLSESDFGRLNMAFIRGAITGLSRQDSAVVEALLDGLIENPLTLNIYPALQLSVPLGESALRRIKLHLSRDGADASLYYDIANGQRHAMLSDDELIDLLSTLESCKNGLNCVLDILDMRINYNSTKDYKPSEYIISYSQNLICSLLRHCTNSNRHEQSYHLEMLAKRVFKGAPEGKLCTFTEAIFHSFRQNPYSFQLHKLLRIVISENLAIVLNLLSPAEGKTDDDIAQDLYFMLYSDPLEEGELNSEEVLAWGDMDPDTRFSSIAEFMVPYSQTEGVYTWTKLAKSMLLRSNDVEALLAVMVSKFRPRATSDGWSAKMEEQRILLTELQSSERTDISTAARRVLVQFDRSIQQEKESERREFSDREERYE</sequence>
<keyword evidence="7" id="KW-1185">Reference proteome</keyword>
<gene>
    <name evidence="6" type="ORF">D9O29_05110</name>
</gene>
<dbReference type="InterPro" id="IPR012908">
    <property type="entry name" value="PGAP1-ab_dom-like"/>
</dbReference>
<dbReference type="Proteomes" id="UP000426772">
    <property type="component" value="Unassembled WGS sequence"/>
</dbReference>
<comment type="subcellular location">
    <subcellularLocation>
        <location evidence="1">Endoplasmic reticulum</location>
    </subcellularLocation>
    <subcellularLocation>
        <location evidence="2">Membrane</location>
    </subcellularLocation>
</comment>
<comment type="caution">
    <text evidence="6">The sequence shown here is derived from an EMBL/GenBank/DDBJ whole genome shotgun (WGS) entry which is preliminary data.</text>
</comment>
<dbReference type="InterPro" id="IPR029058">
    <property type="entry name" value="AB_hydrolase_fold"/>
</dbReference>
<dbReference type="Gene3D" id="3.40.50.1820">
    <property type="entry name" value="alpha/beta hydrolase"/>
    <property type="match status" value="1"/>
</dbReference>
<evidence type="ECO:0000313" key="7">
    <source>
        <dbReference type="Proteomes" id="UP000426772"/>
    </source>
</evidence>
<name>A0ABY3LHV5_9GAMM</name>
<dbReference type="Pfam" id="PF07819">
    <property type="entry name" value="PGAP1"/>
    <property type="match status" value="1"/>
</dbReference>
<evidence type="ECO:0000256" key="3">
    <source>
        <dbReference type="ARBA" id="ARBA00022824"/>
    </source>
</evidence>
<reference evidence="6 7" key="1">
    <citation type="submission" date="2018-10" db="EMBL/GenBank/DDBJ databases">
        <title>Draft genome sequence of Pantoea vagans isolated from corpses of the sugarcane aphid Melanaphis sacchari Zehntner.</title>
        <authorList>
            <person name="Toledo E."/>
            <person name="Pena G."/>
            <person name="Lozano L."/>
        </authorList>
    </citation>
    <scope>NUCLEOTIDE SEQUENCE [LARGE SCALE GENOMIC DNA]</scope>
    <source>
        <strain evidence="6 7">ET-90</strain>
    </source>
</reference>
<dbReference type="InterPro" id="IPR027417">
    <property type="entry name" value="P-loop_NTPase"/>
</dbReference>
<evidence type="ECO:0000313" key="6">
    <source>
        <dbReference type="EMBL" id="TXL79660.1"/>
    </source>
</evidence>
<proteinExistence type="predicted"/>
<evidence type="ECO:0000259" key="5">
    <source>
        <dbReference type="Pfam" id="PF07819"/>
    </source>
</evidence>
<dbReference type="SUPFAM" id="SSF52540">
    <property type="entry name" value="P-loop containing nucleoside triphosphate hydrolases"/>
    <property type="match status" value="1"/>
</dbReference>